<organism evidence="1 2">
    <name type="scientific">Aspergillus wentii DTO 134E9</name>
    <dbReference type="NCBI Taxonomy" id="1073089"/>
    <lineage>
        <taxon>Eukaryota</taxon>
        <taxon>Fungi</taxon>
        <taxon>Dikarya</taxon>
        <taxon>Ascomycota</taxon>
        <taxon>Pezizomycotina</taxon>
        <taxon>Eurotiomycetes</taxon>
        <taxon>Eurotiomycetidae</taxon>
        <taxon>Eurotiales</taxon>
        <taxon>Aspergillaceae</taxon>
        <taxon>Aspergillus</taxon>
        <taxon>Aspergillus subgen. Cremei</taxon>
    </lineage>
</organism>
<sequence>MAPLGGGGGPGVGAPTGGVPAIGCWGGIDMPPPPGPMLPPRGAGLGAPPGADMALYVRLRADFSAGTKSNRKDGRKGCLIDNDDGWRRFCEPQRSDIGLWHFGTSAFPDLSKQPLVPQVSDT</sequence>
<dbReference type="RefSeq" id="XP_040693460.1">
    <property type="nucleotide sequence ID" value="XM_040830489.1"/>
</dbReference>
<gene>
    <name evidence="1" type="ORF">ASPWEDRAFT_169608</name>
</gene>
<name>A0A1L9RY27_ASPWE</name>
<evidence type="ECO:0000313" key="1">
    <source>
        <dbReference type="EMBL" id="OJJ39784.1"/>
    </source>
</evidence>
<dbReference type="Proteomes" id="UP000184383">
    <property type="component" value="Unassembled WGS sequence"/>
</dbReference>
<protein>
    <submittedName>
        <fullName evidence="1">Uncharacterized protein</fullName>
    </submittedName>
</protein>
<dbReference type="GeneID" id="63746337"/>
<keyword evidence="2" id="KW-1185">Reference proteome</keyword>
<dbReference type="AlphaFoldDB" id="A0A1L9RY27"/>
<accession>A0A1L9RY27</accession>
<dbReference type="EMBL" id="KV878210">
    <property type="protein sequence ID" value="OJJ39784.1"/>
    <property type="molecule type" value="Genomic_DNA"/>
</dbReference>
<reference evidence="2" key="1">
    <citation type="journal article" date="2017" name="Genome Biol.">
        <title>Comparative genomics reveals high biological diversity and specific adaptations in the industrially and medically important fungal genus Aspergillus.</title>
        <authorList>
            <person name="de Vries R.P."/>
            <person name="Riley R."/>
            <person name="Wiebenga A."/>
            <person name="Aguilar-Osorio G."/>
            <person name="Amillis S."/>
            <person name="Uchima C.A."/>
            <person name="Anderluh G."/>
            <person name="Asadollahi M."/>
            <person name="Askin M."/>
            <person name="Barry K."/>
            <person name="Battaglia E."/>
            <person name="Bayram O."/>
            <person name="Benocci T."/>
            <person name="Braus-Stromeyer S.A."/>
            <person name="Caldana C."/>
            <person name="Canovas D."/>
            <person name="Cerqueira G.C."/>
            <person name="Chen F."/>
            <person name="Chen W."/>
            <person name="Choi C."/>
            <person name="Clum A."/>
            <person name="Dos Santos R.A."/>
            <person name="Damasio A.R."/>
            <person name="Diallinas G."/>
            <person name="Emri T."/>
            <person name="Fekete E."/>
            <person name="Flipphi M."/>
            <person name="Freyberg S."/>
            <person name="Gallo A."/>
            <person name="Gournas C."/>
            <person name="Habgood R."/>
            <person name="Hainaut M."/>
            <person name="Harispe M.L."/>
            <person name="Henrissat B."/>
            <person name="Hilden K.S."/>
            <person name="Hope R."/>
            <person name="Hossain A."/>
            <person name="Karabika E."/>
            <person name="Karaffa L."/>
            <person name="Karanyi Z."/>
            <person name="Krasevec N."/>
            <person name="Kuo A."/>
            <person name="Kusch H."/>
            <person name="LaButti K."/>
            <person name="Lagendijk E.L."/>
            <person name="Lapidus A."/>
            <person name="Levasseur A."/>
            <person name="Lindquist E."/>
            <person name="Lipzen A."/>
            <person name="Logrieco A.F."/>
            <person name="MacCabe A."/>
            <person name="Maekelae M.R."/>
            <person name="Malavazi I."/>
            <person name="Melin P."/>
            <person name="Meyer V."/>
            <person name="Mielnichuk N."/>
            <person name="Miskei M."/>
            <person name="Molnar A.P."/>
            <person name="Mule G."/>
            <person name="Ngan C.Y."/>
            <person name="Orejas M."/>
            <person name="Orosz E."/>
            <person name="Ouedraogo J.P."/>
            <person name="Overkamp K.M."/>
            <person name="Park H.-S."/>
            <person name="Perrone G."/>
            <person name="Piumi F."/>
            <person name="Punt P.J."/>
            <person name="Ram A.F."/>
            <person name="Ramon A."/>
            <person name="Rauscher S."/>
            <person name="Record E."/>
            <person name="Riano-Pachon D.M."/>
            <person name="Robert V."/>
            <person name="Roehrig J."/>
            <person name="Ruller R."/>
            <person name="Salamov A."/>
            <person name="Salih N.S."/>
            <person name="Samson R.A."/>
            <person name="Sandor E."/>
            <person name="Sanguinetti M."/>
            <person name="Schuetze T."/>
            <person name="Sepcic K."/>
            <person name="Shelest E."/>
            <person name="Sherlock G."/>
            <person name="Sophianopoulou V."/>
            <person name="Squina F.M."/>
            <person name="Sun H."/>
            <person name="Susca A."/>
            <person name="Todd R.B."/>
            <person name="Tsang A."/>
            <person name="Unkles S.E."/>
            <person name="van de Wiele N."/>
            <person name="van Rossen-Uffink D."/>
            <person name="Oliveira J.V."/>
            <person name="Vesth T.C."/>
            <person name="Visser J."/>
            <person name="Yu J.-H."/>
            <person name="Zhou M."/>
            <person name="Andersen M.R."/>
            <person name="Archer D.B."/>
            <person name="Baker S.E."/>
            <person name="Benoit I."/>
            <person name="Brakhage A.A."/>
            <person name="Braus G.H."/>
            <person name="Fischer R."/>
            <person name="Frisvad J.C."/>
            <person name="Goldman G.H."/>
            <person name="Houbraken J."/>
            <person name="Oakley B."/>
            <person name="Pocsi I."/>
            <person name="Scazzocchio C."/>
            <person name="Seiboth B."/>
            <person name="vanKuyk P.A."/>
            <person name="Wortman J."/>
            <person name="Dyer P.S."/>
            <person name="Grigoriev I.V."/>
        </authorList>
    </citation>
    <scope>NUCLEOTIDE SEQUENCE [LARGE SCALE GENOMIC DNA]</scope>
    <source>
        <strain evidence="2">DTO 134E9</strain>
    </source>
</reference>
<evidence type="ECO:0000313" key="2">
    <source>
        <dbReference type="Proteomes" id="UP000184383"/>
    </source>
</evidence>
<proteinExistence type="predicted"/>
<dbReference type="VEuPathDB" id="FungiDB:ASPWEDRAFT_169608"/>